<organism evidence="2 3">
    <name type="scientific">Sporisorium reilianum f. sp. reilianum</name>
    <dbReference type="NCBI Taxonomy" id="72559"/>
    <lineage>
        <taxon>Eukaryota</taxon>
        <taxon>Fungi</taxon>
        <taxon>Dikarya</taxon>
        <taxon>Basidiomycota</taxon>
        <taxon>Ustilaginomycotina</taxon>
        <taxon>Ustilaginomycetes</taxon>
        <taxon>Ustilaginales</taxon>
        <taxon>Ustilaginaceae</taxon>
        <taxon>Sporisorium</taxon>
    </lineage>
</organism>
<feature type="chain" id="PRO_5014873494" evidence="1">
    <location>
        <begin position="28"/>
        <end position="192"/>
    </location>
</feature>
<keyword evidence="1" id="KW-0732">Signal</keyword>
<proteinExistence type="predicted"/>
<evidence type="ECO:0000313" key="3">
    <source>
        <dbReference type="Proteomes" id="UP000239563"/>
    </source>
</evidence>
<dbReference type="AlphaFoldDB" id="A0A2N8UFD5"/>
<name>A0A2N8UFD5_9BASI</name>
<accession>A0A2N8UFD5</accession>
<feature type="signal peptide" evidence="1">
    <location>
        <begin position="1"/>
        <end position="27"/>
    </location>
</feature>
<protein>
    <submittedName>
        <fullName evidence="2">Related to Mig1 protein</fullName>
    </submittedName>
</protein>
<sequence length="192" mass="21530">MSIQKPSVLAVAWILVAALVQFVLVAADEQAICSTQPPILPDFDHYRRFCSNGNIDGRAGPCFSHESGSLYGADVSTTVKHNSEDKEPIILVRNADLVGTAFTPYDDFKDFVIDYHQAGIRFHYTGGIYNPKVESCHILRLEKYDPDSDYRMYIRYNDGGPEAIGVDTDDDNKLSSSTCLADFYIYLDKKKK</sequence>
<reference evidence="2 3" key="1">
    <citation type="submission" date="2017-02" db="EMBL/GenBank/DDBJ databases">
        <authorList>
            <person name="Peterson S.W."/>
        </authorList>
    </citation>
    <scope>NUCLEOTIDE SEQUENCE [LARGE SCALE GENOMIC DNA]</scope>
    <source>
        <strain evidence="2 3">SRS1_H2-8</strain>
    </source>
</reference>
<evidence type="ECO:0000256" key="1">
    <source>
        <dbReference type="SAM" id="SignalP"/>
    </source>
</evidence>
<gene>
    <name evidence="2" type="ORF">SRS1_11133</name>
</gene>
<dbReference type="EMBL" id="LT795061">
    <property type="protein sequence ID" value="SJX63460.1"/>
    <property type="molecule type" value="Genomic_DNA"/>
</dbReference>
<dbReference type="Proteomes" id="UP000239563">
    <property type="component" value="Chromosome VIII"/>
</dbReference>
<evidence type="ECO:0000313" key="2">
    <source>
        <dbReference type="EMBL" id="SJX63460.1"/>
    </source>
</evidence>